<accession>A0A1B6NUS6</accession>
<gene>
    <name evidence="1" type="ORF">MGSAQ_001285</name>
</gene>
<reference evidence="1" key="1">
    <citation type="submission" date="2013-11" db="EMBL/GenBank/DDBJ databases">
        <title>Microbial diversity, functional groups and degradation webs in Northern and Southern Mediterranean and Red Sea marine crude oil polluted sites.</title>
        <authorList>
            <person name="Daffonchio D."/>
            <person name="Mapelli F."/>
            <person name="Ferrer M."/>
            <person name="Richter M."/>
            <person name="Cherif A."/>
            <person name="Malkawi H.I."/>
            <person name="Yakimov M.M."/>
            <person name="Abdel-Fattah Y.R."/>
            <person name="Blaghen M."/>
            <person name="Golyshin P.N."/>
            <person name="Kalogerakis N."/>
            <person name="Boon N."/>
            <person name="Magagnini M."/>
            <person name="Fava F."/>
        </authorList>
    </citation>
    <scope>NUCLEOTIDE SEQUENCE</scope>
</reference>
<sequence length="39" mass="4256">MIWFPAMDSVIVLMTGMPPATAASKRMTRPRLSASCARC</sequence>
<protein>
    <submittedName>
        <fullName evidence="1">Secreted protein</fullName>
    </submittedName>
</protein>
<name>A0A1B6NUS6_9ZZZZ</name>
<dbReference type="AlphaFoldDB" id="A0A1B6NUS6"/>
<dbReference type="EMBL" id="AYSL01000680">
    <property type="protein sequence ID" value="KTF07219.1"/>
    <property type="molecule type" value="Genomic_DNA"/>
</dbReference>
<evidence type="ECO:0000313" key="1">
    <source>
        <dbReference type="EMBL" id="KTF07219.1"/>
    </source>
</evidence>
<comment type="caution">
    <text evidence="1">The sequence shown here is derived from an EMBL/GenBank/DDBJ whole genome shotgun (WGS) entry which is preliminary data.</text>
</comment>
<proteinExistence type="predicted"/>
<organism evidence="1">
    <name type="scientific">marine sediment metagenome</name>
    <dbReference type="NCBI Taxonomy" id="412755"/>
    <lineage>
        <taxon>unclassified sequences</taxon>
        <taxon>metagenomes</taxon>
        <taxon>ecological metagenomes</taxon>
    </lineage>
</organism>